<keyword evidence="11 14" id="KW-0573">Peptidoglycan synthesis</keyword>
<evidence type="ECO:0000256" key="6">
    <source>
        <dbReference type="ARBA" id="ARBA00022490"/>
    </source>
</evidence>
<evidence type="ECO:0000259" key="16">
    <source>
        <dbReference type="PROSITE" id="PS50975"/>
    </source>
</evidence>
<comment type="cofactor">
    <cofactor evidence="2">
        <name>Mg(2+)</name>
        <dbReference type="ChEBI" id="CHEBI:18420"/>
    </cofactor>
</comment>
<sequence>MKKNIALVAGGYSGEYVISVQSAAVIEKNIDPALYDVYKIIVTKDSWTYTAADGAAVAVDKNDFSLTVGGKHIRFDAVFIGIHGTPGEDGRLQGYFEMLGIPYTSCGMVTSALTFNKSYCNKVVAALDVVNVSRSAHIFSDKPYDTAGILSQLRLPVFVKPAEGGSSIGMSKVNKAEELEEAIQKAFKEDNQILIEEFIKGTEVTCGLFRAQGKMTVLPLTEIRSSKEFFDYEAKYTPGVTNEVTPAEIAPEAADTIRTAALELYNRLNCKGIVRADFILEENTGKVYFLEVNTMPGQSENSLVPQQVRAAGLTLRAFYGMLIEECLAAVKN</sequence>
<name>A0ABS3YG46_9BACT</name>
<dbReference type="GO" id="GO:0008716">
    <property type="term" value="F:D-alanine-D-alanine ligase activity"/>
    <property type="evidence" value="ECO:0007669"/>
    <property type="project" value="UniProtKB-EC"/>
</dbReference>
<dbReference type="InterPro" id="IPR005905">
    <property type="entry name" value="D_ala_D_ala"/>
</dbReference>
<proteinExistence type="inferred from homology"/>
<dbReference type="PROSITE" id="PS00844">
    <property type="entry name" value="DALA_DALA_LIGASE_2"/>
    <property type="match status" value="1"/>
</dbReference>
<dbReference type="EMBL" id="JAGHKP010000003">
    <property type="protein sequence ID" value="MBO9153658.1"/>
    <property type="molecule type" value="Genomic_DNA"/>
</dbReference>
<dbReference type="RefSeq" id="WP_209146683.1">
    <property type="nucleotide sequence ID" value="NZ_JAGHKP010000003.1"/>
</dbReference>
<evidence type="ECO:0000256" key="5">
    <source>
        <dbReference type="ARBA" id="ARBA00012216"/>
    </source>
</evidence>
<dbReference type="NCBIfam" id="NF002527">
    <property type="entry name" value="PRK01966.1-3"/>
    <property type="match status" value="1"/>
</dbReference>
<evidence type="ECO:0000256" key="15">
    <source>
        <dbReference type="PROSITE-ProRule" id="PRU00409"/>
    </source>
</evidence>
<comment type="cofactor">
    <cofactor evidence="1">
        <name>Mn(2+)</name>
        <dbReference type="ChEBI" id="CHEBI:29035"/>
    </cofactor>
</comment>
<evidence type="ECO:0000256" key="4">
    <source>
        <dbReference type="ARBA" id="ARBA00010871"/>
    </source>
</evidence>
<dbReference type="Gene3D" id="3.30.1490.20">
    <property type="entry name" value="ATP-grasp fold, A domain"/>
    <property type="match status" value="1"/>
</dbReference>
<dbReference type="InterPro" id="IPR011761">
    <property type="entry name" value="ATP-grasp"/>
</dbReference>
<comment type="subcellular location">
    <subcellularLocation>
        <location evidence="3 14">Cytoplasm</location>
    </subcellularLocation>
</comment>
<evidence type="ECO:0000256" key="3">
    <source>
        <dbReference type="ARBA" id="ARBA00004496"/>
    </source>
</evidence>
<evidence type="ECO:0000256" key="2">
    <source>
        <dbReference type="ARBA" id="ARBA00001946"/>
    </source>
</evidence>
<dbReference type="SUPFAM" id="SSF52440">
    <property type="entry name" value="PreATP-grasp domain"/>
    <property type="match status" value="1"/>
</dbReference>
<evidence type="ECO:0000256" key="8">
    <source>
        <dbReference type="ARBA" id="ARBA00022741"/>
    </source>
</evidence>
<comment type="function">
    <text evidence="14">Cell wall formation.</text>
</comment>
<comment type="similarity">
    <text evidence="4 14">Belongs to the D-alanine--D-alanine ligase family.</text>
</comment>
<evidence type="ECO:0000256" key="7">
    <source>
        <dbReference type="ARBA" id="ARBA00022598"/>
    </source>
</evidence>
<dbReference type="NCBIfam" id="TIGR01205">
    <property type="entry name" value="D_ala_D_alaTIGR"/>
    <property type="match status" value="1"/>
</dbReference>
<evidence type="ECO:0000256" key="11">
    <source>
        <dbReference type="ARBA" id="ARBA00022984"/>
    </source>
</evidence>
<comment type="caution">
    <text evidence="17">The sequence shown here is derived from an EMBL/GenBank/DDBJ whole genome shotgun (WGS) entry which is preliminary data.</text>
</comment>
<comment type="catalytic activity">
    <reaction evidence="13 14">
        <text>2 D-alanine + ATP = D-alanyl-D-alanine + ADP + phosphate + H(+)</text>
        <dbReference type="Rhea" id="RHEA:11224"/>
        <dbReference type="ChEBI" id="CHEBI:15378"/>
        <dbReference type="ChEBI" id="CHEBI:30616"/>
        <dbReference type="ChEBI" id="CHEBI:43474"/>
        <dbReference type="ChEBI" id="CHEBI:57416"/>
        <dbReference type="ChEBI" id="CHEBI:57822"/>
        <dbReference type="ChEBI" id="CHEBI:456216"/>
        <dbReference type="EC" id="6.3.2.4"/>
    </reaction>
</comment>
<dbReference type="PIRSF" id="PIRSF039102">
    <property type="entry name" value="Ddl/VanB"/>
    <property type="match status" value="1"/>
</dbReference>
<keyword evidence="12 14" id="KW-0961">Cell wall biogenesis/degradation</keyword>
<accession>A0ABS3YG46</accession>
<keyword evidence="6 14" id="KW-0963">Cytoplasm</keyword>
<evidence type="ECO:0000256" key="9">
    <source>
        <dbReference type="ARBA" id="ARBA00022840"/>
    </source>
</evidence>
<dbReference type="PANTHER" id="PTHR23132">
    <property type="entry name" value="D-ALANINE--D-ALANINE LIGASE"/>
    <property type="match status" value="1"/>
</dbReference>
<feature type="domain" description="ATP-grasp" evidence="16">
    <location>
        <begin position="122"/>
        <end position="324"/>
    </location>
</feature>
<dbReference type="NCBIfam" id="NF002378">
    <property type="entry name" value="PRK01372.1"/>
    <property type="match status" value="1"/>
</dbReference>
<evidence type="ECO:0000313" key="17">
    <source>
        <dbReference type="EMBL" id="MBO9153658.1"/>
    </source>
</evidence>
<dbReference type="Pfam" id="PF07478">
    <property type="entry name" value="Dala_Dala_lig_C"/>
    <property type="match status" value="1"/>
</dbReference>
<reference evidence="18" key="1">
    <citation type="submission" date="2021-03" db="EMBL/GenBank/DDBJ databases">
        <title>Assistant Professor.</title>
        <authorList>
            <person name="Huq M.A."/>
        </authorList>
    </citation>
    <scope>NUCLEOTIDE SEQUENCE [LARGE SCALE GENOMIC DNA]</scope>
    <source>
        <strain evidence="18">MAH-28</strain>
    </source>
</reference>
<evidence type="ECO:0000313" key="18">
    <source>
        <dbReference type="Proteomes" id="UP000679126"/>
    </source>
</evidence>
<dbReference type="PANTHER" id="PTHR23132:SF23">
    <property type="entry name" value="D-ALANINE--D-ALANINE LIGASE B"/>
    <property type="match status" value="1"/>
</dbReference>
<keyword evidence="9 15" id="KW-0067">ATP-binding</keyword>
<keyword evidence="8 15" id="KW-0547">Nucleotide-binding</keyword>
<dbReference type="Proteomes" id="UP000679126">
    <property type="component" value="Unassembled WGS sequence"/>
</dbReference>
<dbReference type="Gene3D" id="3.40.50.20">
    <property type="match status" value="1"/>
</dbReference>
<evidence type="ECO:0000256" key="14">
    <source>
        <dbReference type="HAMAP-Rule" id="MF_00047"/>
    </source>
</evidence>
<dbReference type="PROSITE" id="PS00843">
    <property type="entry name" value="DALA_DALA_LIGASE_1"/>
    <property type="match status" value="1"/>
</dbReference>
<comment type="pathway">
    <text evidence="14">Cell wall biogenesis; peptidoglycan biosynthesis.</text>
</comment>
<protein>
    <recommendedName>
        <fullName evidence="5 14">D-alanine--D-alanine ligase</fullName>
        <ecNumber evidence="5 14">6.3.2.4</ecNumber>
    </recommendedName>
    <alternativeName>
        <fullName evidence="14">D-Ala-D-Ala ligase</fullName>
    </alternativeName>
    <alternativeName>
        <fullName evidence="14">D-alanylalanine synthetase</fullName>
    </alternativeName>
</protein>
<keyword evidence="7 14" id="KW-0436">Ligase</keyword>
<keyword evidence="10 14" id="KW-0133">Cell shape</keyword>
<dbReference type="InterPro" id="IPR011127">
    <property type="entry name" value="Dala_Dala_lig_N"/>
</dbReference>
<dbReference type="InterPro" id="IPR016185">
    <property type="entry name" value="PreATP-grasp_dom_sf"/>
</dbReference>
<dbReference type="HAMAP" id="MF_00047">
    <property type="entry name" value="Dala_Dala_lig"/>
    <property type="match status" value="1"/>
</dbReference>
<dbReference type="Pfam" id="PF01820">
    <property type="entry name" value="Dala_Dala_lig_N"/>
    <property type="match status" value="1"/>
</dbReference>
<dbReference type="SUPFAM" id="SSF56059">
    <property type="entry name" value="Glutathione synthetase ATP-binding domain-like"/>
    <property type="match status" value="1"/>
</dbReference>
<evidence type="ECO:0000256" key="12">
    <source>
        <dbReference type="ARBA" id="ARBA00023316"/>
    </source>
</evidence>
<dbReference type="InterPro" id="IPR000291">
    <property type="entry name" value="D-Ala_lig_Van_CS"/>
</dbReference>
<evidence type="ECO:0000256" key="10">
    <source>
        <dbReference type="ARBA" id="ARBA00022960"/>
    </source>
</evidence>
<dbReference type="PROSITE" id="PS50975">
    <property type="entry name" value="ATP_GRASP"/>
    <property type="match status" value="1"/>
</dbReference>
<dbReference type="Gene3D" id="3.30.470.20">
    <property type="entry name" value="ATP-grasp fold, B domain"/>
    <property type="match status" value="1"/>
</dbReference>
<dbReference type="InterPro" id="IPR013815">
    <property type="entry name" value="ATP_grasp_subdomain_1"/>
</dbReference>
<organism evidence="17 18">
    <name type="scientific">Chitinophaga chungangae</name>
    <dbReference type="NCBI Taxonomy" id="2821488"/>
    <lineage>
        <taxon>Bacteria</taxon>
        <taxon>Pseudomonadati</taxon>
        <taxon>Bacteroidota</taxon>
        <taxon>Chitinophagia</taxon>
        <taxon>Chitinophagales</taxon>
        <taxon>Chitinophagaceae</taxon>
        <taxon>Chitinophaga</taxon>
    </lineage>
</organism>
<evidence type="ECO:0000256" key="13">
    <source>
        <dbReference type="ARBA" id="ARBA00047614"/>
    </source>
</evidence>
<keyword evidence="18" id="KW-1185">Reference proteome</keyword>
<dbReference type="EC" id="6.3.2.4" evidence="5 14"/>
<evidence type="ECO:0000256" key="1">
    <source>
        <dbReference type="ARBA" id="ARBA00001936"/>
    </source>
</evidence>
<gene>
    <name evidence="14" type="primary">ddl</name>
    <name evidence="17" type="ORF">J7I43_15625</name>
</gene>
<dbReference type="InterPro" id="IPR011095">
    <property type="entry name" value="Dala_Dala_lig_C"/>
</dbReference>